<sequence>MKTLATLVLVTTAAFAVTPAAQANELSLPSVNTQAVSVLAAELMSQQMAELKVAILEQSQKALAELATTLATTTETEKETVIAVAKVD</sequence>
<dbReference type="RefSeq" id="WP_053423911.1">
    <property type="nucleotide sequence ID" value="NZ_BAAAGC010000002.1"/>
</dbReference>
<gene>
    <name evidence="2" type="ORF">FU839_02045</name>
</gene>
<feature type="signal peptide" evidence="1">
    <location>
        <begin position="1"/>
        <end position="23"/>
    </location>
</feature>
<dbReference type="OrthoDB" id="5772928at2"/>
<keyword evidence="1" id="KW-0732">Signal</keyword>
<evidence type="ECO:0000313" key="3">
    <source>
        <dbReference type="Proteomes" id="UP000321814"/>
    </source>
</evidence>
<dbReference type="EMBL" id="VRLR01000001">
    <property type="protein sequence ID" value="TXK83080.1"/>
    <property type="molecule type" value="Genomic_DNA"/>
</dbReference>
<accession>A0A5C8M6S3</accession>
<evidence type="ECO:0000313" key="2">
    <source>
        <dbReference type="EMBL" id="TXK83080.1"/>
    </source>
</evidence>
<comment type="caution">
    <text evidence="2">The sequence shown here is derived from an EMBL/GenBank/DDBJ whole genome shotgun (WGS) entry which is preliminary data.</text>
</comment>
<dbReference type="AlphaFoldDB" id="A0A5C8M6S3"/>
<dbReference type="Proteomes" id="UP000321814">
    <property type="component" value="Unassembled WGS sequence"/>
</dbReference>
<name>A0A5C8M6S3_9GAMM</name>
<feature type="chain" id="PRO_5022941177" evidence="1">
    <location>
        <begin position="24"/>
        <end position="88"/>
    </location>
</feature>
<proteinExistence type="predicted"/>
<protein>
    <submittedName>
        <fullName evidence="2">Uncharacterized protein</fullName>
    </submittedName>
</protein>
<evidence type="ECO:0000256" key="1">
    <source>
        <dbReference type="SAM" id="SignalP"/>
    </source>
</evidence>
<reference evidence="2 3" key="1">
    <citation type="submission" date="2019-08" db="EMBL/GenBank/DDBJ databases">
        <title>Draft genome analysis of Rheinheimera tangshanensis isolated from the roots of fresh rice plants (Oryza sativa).</title>
        <authorList>
            <person name="Yu Q."/>
            <person name="Qi Y."/>
            <person name="Zhang H."/>
            <person name="Pu J."/>
        </authorList>
    </citation>
    <scope>NUCLEOTIDE SEQUENCE [LARGE SCALE GENOMIC DNA]</scope>
    <source>
        <strain evidence="2 3">JA3-B52</strain>
    </source>
</reference>
<organism evidence="2 3">
    <name type="scientific">Rheinheimera tangshanensis</name>
    <dbReference type="NCBI Taxonomy" id="400153"/>
    <lineage>
        <taxon>Bacteria</taxon>
        <taxon>Pseudomonadati</taxon>
        <taxon>Pseudomonadota</taxon>
        <taxon>Gammaproteobacteria</taxon>
        <taxon>Chromatiales</taxon>
        <taxon>Chromatiaceae</taxon>
        <taxon>Rheinheimera</taxon>
    </lineage>
</organism>
<keyword evidence="3" id="KW-1185">Reference proteome</keyword>